<evidence type="ECO:0000313" key="7">
    <source>
        <dbReference type="EMBL" id="MCM3714325.1"/>
    </source>
</evidence>
<name>A0A9X2DRD4_9BACI</name>
<dbReference type="GO" id="GO:0006508">
    <property type="term" value="P:proteolysis"/>
    <property type="evidence" value="ECO:0007669"/>
    <property type="project" value="UniProtKB-KW"/>
</dbReference>
<comment type="similarity">
    <text evidence="1">Belongs to the peptidase C40 family.</text>
</comment>
<dbReference type="EMBL" id="JAMBOL010000006">
    <property type="protein sequence ID" value="MCM3714325.1"/>
    <property type="molecule type" value="Genomic_DNA"/>
</dbReference>
<feature type="compositionally biased region" description="Low complexity" evidence="5">
    <location>
        <begin position="291"/>
        <end position="300"/>
    </location>
</feature>
<dbReference type="InterPro" id="IPR036366">
    <property type="entry name" value="PGBDSf"/>
</dbReference>
<dbReference type="PANTHER" id="PTHR47053">
    <property type="entry name" value="MUREIN DD-ENDOPEPTIDASE MEPH-RELATED"/>
    <property type="match status" value="1"/>
</dbReference>
<dbReference type="InterPro" id="IPR002477">
    <property type="entry name" value="Peptidoglycan-bd-like"/>
</dbReference>
<proteinExistence type="inferred from homology"/>
<dbReference type="AlphaFoldDB" id="A0A9X2DRD4"/>
<evidence type="ECO:0000313" key="8">
    <source>
        <dbReference type="Proteomes" id="UP001139179"/>
    </source>
</evidence>
<dbReference type="RefSeq" id="WP_251223115.1">
    <property type="nucleotide sequence ID" value="NZ_JAMBOL010000006.1"/>
</dbReference>
<evidence type="ECO:0000259" key="6">
    <source>
        <dbReference type="PROSITE" id="PS51935"/>
    </source>
</evidence>
<feature type="region of interest" description="Disordered" evidence="5">
    <location>
        <begin position="1"/>
        <end position="21"/>
    </location>
</feature>
<dbReference type="InterPro" id="IPR051202">
    <property type="entry name" value="Peptidase_C40"/>
</dbReference>
<dbReference type="Gene3D" id="1.10.101.10">
    <property type="entry name" value="PGBD-like superfamily/PGBD"/>
    <property type="match status" value="4"/>
</dbReference>
<keyword evidence="4" id="KW-0788">Thiol protease</keyword>
<evidence type="ECO:0000256" key="5">
    <source>
        <dbReference type="SAM" id="MobiDB-lite"/>
    </source>
</evidence>
<dbReference type="InterPro" id="IPR036365">
    <property type="entry name" value="PGBD-like_sf"/>
</dbReference>
<evidence type="ECO:0000256" key="4">
    <source>
        <dbReference type="ARBA" id="ARBA00022807"/>
    </source>
</evidence>
<keyword evidence="8" id="KW-1185">Reference proteome</keyword>
<evidence type="ECO:0000256" key="3">
    <source>
        <dbReference type="ARBA" id="ARBA00022801"/>
    </source>
</evidence>
<feature type="domain" description="NlpC/P60" evidence="6">
    <location>
        <begin position="407"/>
        <end position="526"/>
    </location>
</feature>
<sequence>MAVHLTIDPEGKQQSSSSPKMKQVMLSSTFATGLFFTSPLITEAALGDQPLQEGMTHPDVKQLQEALKEKGHFTYHTATGYYGTITKEAVASFQRSHGLEVTGQATRSTIDELLSSAGKAAAGSTNSGGVVQQVLRPGTTSEQVKTLQQQLKEAGYFDNDITGYYGRATSAAVRSFQQENQLAVDGIAGPQTLNALQNRNVATIAPVEHKLSASSVQTSSMLRIGSKGQAVKDVQQRLADLGFYKSTADGIFGNSTASAVKHFQQQQGITVDGIVGPQTLRALQSPVSSVSASVVSKEPPSVQPKPPVEKTPPPAQEKEKPVEQPKAPDSALLKFGSEGQAVSDLQTQLKRIGLFNQSVTGYYGTVTEQSVKAFQRQQGLTVDGVAGPKTIEKLNAAAGKSTEPPQEFNALNLVADASELLGTPYVWGGTTVAGFDCSGFISYVFAKNGIQLPRTVAGMWEVGTEVKEPRVGDIVFFETYTKGPSHAGIYIGNGQFTHSGTSTGVAIGSLEAAYWKDRYLGTKRMF</sequence>
<feature type="compositionally biased region" description="Low complexity" evidence="5">
    <location>
        <begin position="12"/>
        <end position="21"/>
    </location>
</feature>
<dbReference type="InterPro" id="IPR000064">
    <property type="entry name" value="NLP_P60_dom"/>
</dbReference>
<keyword evidence="3" id="KW-0378">Hydrolase</keyword>
<evidence type="ECO:0000256" key="1">
    <source>
        <dbReference type="ARBA" id="ARBA00007074"/>
    </source>
</evidence>
<dbReference type="SUPFAM" id="SSF54001">
    <property type="entry name" value="Cysteine proteinases"/>
    <property type="match status" value="1"/>
</dbReference>
<dbReference type="GO" id="GO:0008234">
    <property type="term" value="F:cysteine-type peptidase activity"/>
    <property type="evidence" value="ECO:0007669"/>
    <property type="project" value="UniProtKB-KW"/>
</dbReference>
<feature type="compositionally biased region" description="Pro residues" evidence="5">
    <location>
        <begin position="301"/>
        <end position="315"/>
    </location>
</feature>
<dbReference type="PANTHER" id="PTHR47053:SF1">
    <property type="entry name" value="MUREIN DD-ENDOPEPTIDASE MEPH-RELATED"/>
    <property type="match status" value="1"/>
</dbReference>
<dbReference type="Proteomes" id="UP001139179">
    <property type="component" value="Unassembled WGS sequence"/>
</dbReference>
<keyword evidence="2" id="KW-0645">Protease</keyword>
<gene>
    <name evidence="7" type="ORF">M3202_09520</name>
</gene>
<dbReference type="Pfam" id="PF00877">
    <property type="entry name" value="NLPC_P60"/>
    <property type="match status" value="1"/>
</dbReference>
<dbReference type="SUPFAM" id="SSF47090">
    <property type="entry name" value="PGBD-like"/>
    <property type="match status" value="4"/>
</dbReference>
<dbReference type="Pfam" id="PF01471">
    <property type="entry name" value="PG_binding_1"/>
    <property type="match status" value="4"/>
</dbReference>
<feature type="region of interest" description="Disordered" evidence="5">
    <location>
        <begin position="291"/>
        <end position="327"/>
    </location>
</feature>
<organism evidence="7 8">
    <name type="scientific">Halalkalibacter oceani</name>
    <dbReference type="NCBI Taxonomy" id="1653776"/>
    <lineage>
        <taxon>Bacteria</taxon>
        <taxon>Bacillati</taxon>
        <taxon>Bacillota</taxon>
        <taxon>Bacilli</taxon>
        <taxon>Bacillales</taxon>
        <taxon>Bacillaceae</taxon>
        <taxon>Halalkalibacter</taxon>
    </lineage>
</organism>
<comment type="caution">
    <text evidence="7">The sequence shown here is derived from an EMBL/GenBank/DDBJ whole genome shotgun (WGS) entry which is preliminary data.</text>
</comment>
<dbReference type="PROSITE" id="PS51935">
    <property type="entry name" value="NLPC_P60"/>
    <property type="match status" value="1"/>
</dbReference>
<reference evidence="7" key="1">
    <citation type="submission" date="2022-05" db="EMBL/GenBank/DDBJ databases">
        <title>Comparative Genomics of Spacecraft Associated Microbes.</title>
        <authorList>
            <person name="Tran M.T."/>
            <person name="Wright A."/>
            <person name="Seuylemezian A."/>
            <person name="Eisen J."/>
            <person name="Coil D."/>
        </authorList>
    </citation>
    <scope>NUCLEOTIDE SEQUENCE</scope>
    <source>
        <strain evidence="7">214.1.1</strain>
    </source>
</reference>
<dbReference type="InterPro" id="IPR038765">
    <property type="entry name" value="Papain-like_cys_pep_sf"/>
</dbReference>
<dbReference type="Gene3D" id="3.90.1720.10">
    <property type="entry name" value="endopeptidase domain like (from Nostoc punctiforme)"/>
    <property type="match status" value="1"/>
</dbReference>
<evidence type="ECO:0000256" key="2">
    <source>
        <dbReference type="ARBA" id="ARBA00022670"/>
    </source>
</evidence>
<protein>
    <submittedName>
        <fullName evidence="7">Peptidoglycan-binding protein</fullName>
    </submittedName>
</protein>
<accession>A0A9X2DRD4</accession>